<sequence>MINRIIVLFLLVTSFSFETLSRIEIGDSGNFDDNDVVRNYNETKNMYYNLLKSEDYFETFITNYNKMYRDDSERHRRYSIFLNNLEEINKKNKLNNSAIYKVNKFSDLSKSEIISKYTGLSKPILRQNFCKTILLNQPSSKGPLNFDWRSQNKVTSIKNQGACGACWAFATVGSIESQYAIRNNVLINLSEQELIDCDRVDMGCEGGLLHTAFENIIELGGLKRESEYPYVGYNKRCELSSLNKQFAVKLKGCYRYIVVYEEKLKDLLRAVGPIPIAIDASGIVNYYRGIINECENYGLNHAVLLVGYGVENNIPYWTFKNTWGTDWGEDGYFRVRQNIDACGMVNELTSTAVLE</sequence>
<dbReference type="SMART" id="SM00848">
    <property type="entry name" value="Inhibitor_I29"/>
    <property type="match status" value="1"/>
</dbReference>
<dbReference type="InterPro" id="IPR039417">
    <property type="entry name" value="Peptidase_C1A_papain-like"/>
</dbReference>
<dbReference type="PROSITE" id="PS00139">
    <property type="entry name" value="THIOL_PROTEASE_CYS"/>
    <property type="match status" value="1"/>
</dbReference>
<keyword evidence="6" id="KW-0378">Hydrolase</keyword>
<evidence type="ECO:0000256" key="6">
    <source>
        <dbReference type="ARBA" id="ARBA00022801"/>
    </source>
</evidence>
<proteinExistence type="inferred from homology"/>
<dbReference type="RefSeq" id="YP_008378275.1">
    <property type="nucleotide sequence ID" value="NC_021923.1"/>
</dbReference>
<dbReference type="Gene3D" id="3.90.70.10">
    <property type="entry name" value="Cysteine proteinases"/>
    <property type="match status" value="1"/>
</dbReference>
<dbReference type="PRINTS" id="PR00705">
    <property type="entry name" value="PAPAIN"/>
</dbReference>
<dbReference type="KEGG" id="vg:16489461"/>
<dbReference type="CDD" id="cd02248">
    <property type="entry name" value="Peptidase_C1A"/>
    <property type="match status" value="1"/>
</dbReference>
<dbReference type="EMBL" id="KF158713">
    <property type="protein sequence ID" value="AGR56811.1"/>
    <property type="molecule type" value="Genomic_DNA"/>
</dbReference>
<evidence type="ECO:0000259" key="10">
    <source>
        <dbReference type="SMART" id="SM00645"/>
    </source>
</evidence>
<dbReference type="EC" id="3.4.22.50" evidence="3"/>
<evidence type="ECO:0000256" key="2">
    <source>
        <dbReference type="ARBA" id="ARBA00008455"/>
    </source>
</evidence>
<evidence type="ECO:0000313" key="13">
    <source>
        <dbReference type="Proteomes" id="UP000203768"/>
    </source>
</evidence>
<keyword evidence="7" id="KW-0865">Zymogen</keyword>
<feature type="domain" description="Cathepsin propeptide inhibitor" evidence="11">
    <location>
        <begin position="57"/>
        <end position="113"/>
    </location>
</feature>
<keyword evidence="5" id="KW-0732">Signal</keyword>
<protein>
    <recommendedName>
        <fullName evidence="4">Viral cathepsin</fullName>
        <ecNumber evidence="3">3.4.22.50</ecNumber>
    </recommendedName>
    <alternativeName>
        <fullName evidence="9">Cysteine proteinase</fullName>
    </alternativeName>
</protein>
<dbReference type="InterPro" id="IPR013201">
    <property type="entry name" value="Prot_inhib_I29"/>
</dbReference>
<comment type="catalytic activity">
    <reaction evidence="1">
        <text>Endopeptidase of broad specificity, hydrolyzing substrates of both cathepsin L and cathepsin B.</text>
        <dbReference type="EC" id="3.4.22.50"/>
    </reaction>
</comment>
<evidence type="ECO:0000256" key="4">
    <source>
        <dbReference type="ARBA" id="ARBA00018042"/>
    </source>
</evidence>
<dbReference type="PANTHER" id="PTHR12411">
    <property type="entry name" value="CYSTEINE PROTEASE FAMILY C1-RELATED"/>
    <property type="match status" value="1"/>
</dbReference>
<dbReference type="GO" id="GO:0008234">
    <property type="term" value="F:cysteine-type peptidase activity"/>
    <property type="evidence" value="ECO:0007669"/>
    <property type="project" value="InterPro"/>
</dbReference>
<dbReference type="MEROPS" id="C01.083"/>
<evidence type="ECO:0000256" key="3">
    <source>
        <dbReference type="ARBA" id="ARBA00012484"/>
    </source>
</evidence>
<dbReference type="InterPro" id="IPR025661">
    <property type="entry name" value="Pept_asp_AS"/>
</dbReference>
<dbReference type="Pfam" id="PF00112">
    <property type="entry name" value="Peptidase_C1"/>
    <property type="match status" value="1"/>
</dbReference>
<dbReference type="SMART" id="SM00645">
    <property type="entry name" value="Pept_C1"/>
    <property type="match status" value="1"/>
</dbReference>
<evidence type="ECO:0000256" key="1">
    <source>
        <dbReference type="ARBA" id="ARBA00000656"/>
    </source>
</evidence>
<keyword evidence="13" id="KW-1185">Reference proteome</keyword>
<dbReference type="GeneID" id="16489461"/>
<comment type="similarity">
    <text evidence="2">Belongs to the peptidase C1 family.</text>
</comment>
<evidence type="ECO:0000256" key="8">
    <source>
        <dbReference type="ARBA" id="ARBA00023157"/>
    </source>
</evidence>
<dbReference type="OrthoDB" id="4752at10239"/>
<dbReference type="InterPro" id="IPR025660">
    <property type="entry name" value="Pept_his_AS"/>
</dbReference>
<reference evidence="12 13" key="1">
    <citation type="journal article" date="2013" name="Virus Genes">
        <title>The genome of a baculovirus isolated from Hemileuca sp. encodes a serpin ortholog.</title>
        <authorList>
            <person name="Rohrmann G.F."/>
            <person name="Erlandson M.A."/>
            <person name="Theilmann D.A."/>
        </authorList>
    </citation>
    <scope>NUCLEOTIDE SEQUENCE [LARGE SCALE GENOMIC DNA]</scope>
</reference>
<dbReference type="InterPro" id="IPR000668">
    <property type="entry name" value="Peptidase_C1A_C"/>
</dbReference>
<dbReference type="Pfam" id="PF08246">
    <property type="entry name" value="Inhibitor_I29"/>
    <property type="match status" value="1"/>
</dbReference>
<evidence type="ECO:0000313" key="12">
    <source>
        <dbReference type="EMBL" id="AGR56811.1"/>
    </source>
</evidence>
<organism evidence="12 13">
    <name type="scientific">Hemileuca sp. nucleopolyhedrovirus</name>
    <dbReference type="NCBI Taxonomy" id="1367203"/>
    <lineage>
        <taxon>Viruses</taxon>
        <taxon>Viruses incertae sedis</taxon>
        <taxon>Naldaviricetes</taxon>
        <taxon>Lefavirales</taxon>
        <taxon>Baculoviridae</taxon>
        <taxon>Alphabaculovirus</taxon>
        <taxon>Alphabaculovirus heleucae</taxon>
        <taxon>Hemileuca species nucleopolyhedrovirus</taxon>
    </lineage>
</organism>
<evidence type="ECO:0000259" key="11">
    <source>
        <dbReference type="SMART" id="SM00848"/>
    </source>
</evidence>
<evidence type="ECO:0000256" key="7">
    <source>
        <dbReference type="ARBA" id="ARBA00023145"/>
    </source>
</evidence>
<dbReference type="InterPro" id="IPR000169">
    <property type="entry name" value="Pept_cys_AS"/>
</dbReference>
<dbReference type="InterPro" id="IPR013128">
    <property type="entry name" value="Peptidase_C1A"/>
</dbReference>
<dbReference type="PROSITE" id="PS00640">
    <property type="entry name" value="THIOL_PROTEASE_ASN"/>
    <property type="match status" value="1"/>
</dbReference>
<dbReference type="InterPro" id="IPR038765">
    <property type="entry name" value="Papain-like_cys_pep_sf"/>
</dbReference>
<name>S5MK26_9ABAC</name>
<dbReference type="Proteomes" id="UP000203768">
    <property type="component" value="Segment"/>
</dbReference>
<evidence type="ECO:0000256" key="9">
    <source>
        <dbReference type="ARBA" id="ARBA00031337"/>
    </source>
</evidence>
<keyword evidence="8" id="KW-1015">Disulfide bond</keyword>
<dbReference type="PROSITE" id="PS00639">
    <property type="entry name" value="THIOL_PROTEASE_HIS"/>
    <property type="match status" value="1"/>
</dbReference>
<evidence type="ECO:0000256" key="5">
    <source>
        <dbReference type="ARBA" id="ARBA00022729"/>
    </source>
</evidence>
<dbReference type="SUPFAM" id="SSF54001">
    <property type="entry name" value="Cysteine proteinases"/>
    <property type="match status" value="1"/>
</dbReference>
<dbReference type="GO" id="GO:0006508">
    <property type="term" value="P:proteolysis"/>
    <property type="evidence" value="ECO:0007669"/>
    <property type="project" value="InterPro"/>
</dbReference>
<accession>S5MK26</accession>
<feature type="domain" description="Peptidase C1A papain C-terminal" evidence="10">
    <location>
        <begin position="142"/>
        <end position="353"/>
    </location>
</feature>
<gene>
    <name evidence="12" type="ORF">Hesp059</name>
</gene>